<comment type="similarity">
    <text evidence="1 8">Belongs to the SOS response-associated peptidase family.</text>
</comment>
<keyword evidence="5" id="KW-0190">Covalent protein-DNA linkage</keyword>
<keyword evidence="6" id="KW-0238">DNA-binding</keyword>
<dbReference type="SUPFAM" id="SSF143081">
    <property type="entry name" value="BB1717-like"/>
    <property type="match status" value="1"/>
</dbReference>
<evidence type="ECO:0000313" key="9">
    <source>
        <dbReference type="EMBL" id="GAA3890042.1"/>
    </source>
</evidence>
<keyword evidence="2 8" id="KW-0645">Protease</keyword>
<dbReference type="EMBL" id="BAABBM010000001">
    <property type="protein sequence ID" value="GAA3890042.1"/>
    <property type="molecule type" value="Genomic_DNA"/>
</dbReference>
<dbReference type="EC" id="3.4.-.-" evidence="8"/>
<evidence type="ECO:0000313" key="10">
    <source>
        <dbReference type="Proteomes" id="UP001500827"/>
    </source>
</evidence>
<dbReference type="InterPro" id="IPR036590">
    <property type="entry name" value="SRAP-like"/>
</dbReference>
<evidence type="ECO:0000256" key="1">
    <source>
        <dbReference type="ARBA" id="ARBA00008136"/>
    </source>
</evidence>
<protein>
    <recommendedName>
        <fullName evidence="8">Abasic site processing protein</fullName>
        <ecNumber evidence="8">3.4.-.-</ecNumber>
    </recommendedName>
</protein>
<reference evidence="10" key="1">
    <citation type="journal article" date="2019" name="Int. J. Syst. Evol. Microbiol.">
        <title>The Global Catalogue of Microorganisms (GCM) 10K type strain sequencing project: providing services to taxonomists for standard genome sequencing and annotation.</title>
        <authorList>
            <consortium name="The Broad Institute Genomics Platform"/>
            <consortium name="The Broad Institute Genome Sequencing Center for Infectious Disease"/>
            <person name="Wu L."/>
            <person name="Ma J."/>
        </authorList>
    </citation>
    <scope>NUCLEOTIDE SEQUENCE [LARGE SCALE GENOMIC DNA]</scope>
    <source>
        <strain evidence="10">JCM 17543</strain>
    </source>
</reference>
<evidence type="ECO:0000256" key="3">
    <source>
        <dbReference type="ARBA" id="ARBA00022763"/>
    </source>
</evidence>
<dbReference type="Proteomes" id="UP001500827">
    <property type="component" value="Unassembled WGS sequence"/>
</dbReference>
<gene>
    <name evidence="9" type="ORF">GCM10022276_06340</name>
</gene>
<dbReference type="PANTHER" id="PTHR13604">
    <property type="entry name" value="DC12-RELATED"/>
    <property type="match status" value="1"/>
</dbReference>
<dbReference type="PANTHER" id="PTHR13604:SF0">
    <property type="entry name" value="ABASIC SITE PROCESSING PROTEIN HMCES"/>
    <property type="match status" value="1"/>
</dbReference>
<accession>A0ABP7KWU9</accession>
<comment type="caution">
    <text evidence="9">The sequence shown here is derived from an EMBL/GenBank/DDBJ whole genome shotgun (WGS) entry which is preliminary data.</text>
</comment>
<evidence type="ECO:0000256" key="6">
    <source>
        <dbReference type="ARBA" id="ARBA00023125"/>
    </source>
</evidence>
<evidence type="ECO:0000256" key="2">
    <source>
        <dbReference type="ARBA" id="ARBA00022670"/>
    </source>
</evidence>
<keyword evidence="3" id="KW-0227">DNA damage</keyword>
<dbReference type="InterPro" id="IPR003738">
    <property type="entry name" value="SRAP"/>
</dbReference>
<keyword evidence="10" id="KW-1185">Reference proteome</keyword>
<name>A0ABP7KWU9_9SPHN</name>
<sequence>MCNEYQRYVPLGIISEQFSQIRIPLRFPEGLPNLAPTSIRIGEVGTIVRPSSSEPGAVELVQRPWSWRGPTGKPVFNFRSEGREFKRGRCLIVADGFFEFTDDPDAQAKRAKKKKWLFTKNDEPWFCIAGLWRTDDKSGEAYTMLTTSPGPDVAPYHDRQVAVLHREQWPVWLDEAKSVKGLIGPLPAGTLSTAAV</sequence>
<keyword evidence="7" id="KW-0456">Lyase</keyword>
<proteinExistence type="inferred from homology"/>
<evidence type="ECO:0000256" key="7">
    <source>
        <dbReference type="ARBA" id="ARBA00023239"/>
    </source>
</evidence>
<dbReference type="Pfam" id="PF02586">
    <property type="entry name" value="SRAP"/>
    <property type="match status" value="1"/>
</dbReference>
<evidence type="ECO:0000256" key="8">
    <source>
        <dbReference type="RuleBase" id="RU364100"/>
    </source>
</evidence>
<organism evidence="9 10">
    <name type="scientific">Sphingomonas limnosediminicola</name>
    <dbReference type="NCBI Taxonomy" id="940133"/>
    <lineage>
        <taxon>Bacteria</taxon>
        <taxon>Pseudomonadati</taxon>
        <taxon>Pseudomonadota</taxon>
        <taxon>Alphaproteobacteria</taxon>
        <taxon>Sphingomonadales</taxon>
        <taxon>Sphingomonadaceae</taxon>
        <taxon>Sphingomonas</taxon>
    </lineage>
</organism>
<dbReference type="Gene3D" id="3.90.1680.10">
    <property type="entry name" value="SOS response associated peptidase-like"/>
    <property type="match status" value="1"/>
</dbReference>
<evidence type="ECO:0000256" key="5">
    <source>
        <dbReference type="ARBA" id="ARBA00023124"/>
    </source>
</evidence>
<keyword evidence="4 8" id="KW-0378">Hydrolase</keyword>
<evidence type="ECO:0000256" key="4">
    <source>
        <dbReference type="ARBA" id="ARBA00022801"/>
    </source>
</evidence>